<name>A0ABW2B970_9RHOB</name>
<organism evidence="1 2">
    <name type="scientific">Sulfitobacter porphyrae</name>
    <dbReference type="NCBI Taxonomy" id="1246864"/>
    <lineage>
        <taxon>Bacteria</taxon>
        <taxon>Pseudomonadati</taxon>
        <taxon>Pseudomonadota</taxon>
        <taxon>Alphaproteobacteria</taxon>
        <taxon>Rhodobacterales</taxon>
        <taxon>Roseobacteraceae</taxon>
        <taxon>Sulfitobacter</taxon>
    </lineage>
</organism>
<dbReference type="InterPro" id="IPR036291">
    <property type="entry name" value="NAD(P)-bd_dom_sf"/>
</dbReference>
<sequence>MSVSTKIDFIYLSEPDMVRAGVTDMPACVDAMEEMFALLSRGDYRMAGTNNSSHGSLILFPENSPFPNMPKPTVDRRFMAMPAYLGGNFGTAA</sequence>
<evidence type="ECO:0000313" key="2">
    <source>
        <dbReference type="Proteomes" id="UP001596353"/>
    </source>
</evidence>
<gene>
    <name evidence="1" type="ORF">ACFQFQ_23490</name>
</gene>
<dbReference type="Gene3D" id="3.30.1780.10">
    <property type="entry name" value="ornithine cyclodeaminase, domain 1"/>
    <property type="match status" value="1"/>
</dbReference>
<evidence type="ECO:0008006" key="3">
    <source>
        <dbReference type="Google" id="ProtNLM"/>
    </source>
</evidence>
<keyword evidence="2" id="KW-1185">Reference proteome</keyword>
<dbReference type="Proteomes" id="UP001596353">
    <property type="component" value="Unassembled WGS sequence"/>
</dbReference>
<protein>
    <recommendedName>
        <fullName evidence="3">Ornithine cyclodeaminase</fullName>
    </recommendedName>
</protein>
<accession>A0ABW2B970</accession>
<dbReference type="EMBL" id="JBHSWG010000003">
    <property type="protein sequence ID" value="MFC6761771.1"/>
    <property type="molecule type" value="Genomic_DNA"/>
</dbReference>
<dbReference type="InterPro" id="IPR023401">
    <property type="entry name" value="ODC_N"/>
</dbReference>
<dbReference type="SUPFAM" id="SSF51735">
    <property type="entry name" value="NAD(P)-binding Rossmann-fold domains"/>
    <property type="match status" value="1"/>
</dbReference>
<reference evidence="2" key="1">
    <citation type="journal article" date="2019" name="Int. J. Syst. Evol. Microbiol.">
        <title>The Global Catalogue of Microorganisms (GCM) 10K type strain sequencing project: providing services to taxonomists for standard genome sequencing and annotation.</title>
        <authorList>
            <consortium name="The Broad Institute Genomics Platform"/>
            <consortium name="The Broad Institute Genome Sequencing Center for Infectious Disease"/>
            <person name="Wu L."/>
            <person name="Ma J."/>
        </authorList>
    </citation>
    <scope>NUCLEOTIDE SEQUENCE [LARGE SCALE GENOMIC DNA]</scope>
    <source>
        <strain evidence="2">CCUG 66188</strain>
    </source>
</reference>
<evidence type="ECO:0000313" key="1">
    <source>
        <dbReference type="EMBL" id="MFC6761771.1"/>
    </source>
</evidence>
<comment type="caution">
    <text evidence="1">The sequence shown here is derived from an EMBL/GenBank/DDBJ whole genome shotgun (WGS) entry which is preliminary data.</text>
</comment>
<proteinExistence type="predicted"/>